<sequence length="302" mass="33726">MQLDCFKTLVETVAMGSFSRAAENLFVTQSTVSRRIQLLEEHYGVQLLDRSSPVLAPTEAGRIVLERATRILNLERELTQRILDLKQNPGVSFCCTPAFGIAYLPEIMKRFMLSHSSISGIKFFFELPDKVIEGLRAGSYQAGIIEHFEQYDLEGFESVPLPDDELVFVSAPSLGLKEDAAIDDLLRHDLYVRMEGCCSSRLLAHNMKSIGRSCSEFVRTVVCADLHLIIDTVSEGNGITFTSRSLVEQQVRSGILRMHRIPGFRHIQQRTMLLGRSSAASPLLQDFVQQIRAAFESSAAPS</sequence>
<evidence type="ECO:0000259" key="5">
    <source>
        <dbReference type="PROSITE" id="PS50931"/>
    </source>
</evidence>
<dbReference type="Gene3D" id="1.10.10.10">
    <property type="entry name" value="Winged helix-like DNA-binding domain superfamily/Winged helix DNA-binding domain"/>
    <property type="match status" value="1"/>
</dbReference>
<evidence type="ECO:0000256" key="1">
    <source>
        <dbReference type="ARBA" id="ARBA00009437"/>
    </source>
</evidence>
<accession>A0ABM9D6X2</accession>
<gene>
    <name evidence="6" type="ORF">GEAMG1_1156</name>
</gene>
<dbReference type="PANTHER" id="PTHR30126:SF91">
    <property type="entry name" value="LYSR FAMILY TRANSCRIPTIONAL REGULATOR"/>
    <property type="match status" value="1"/>
</dbReference>
<organism evidence="6 7">
    <name type="scientific">Trichlorobacter ammonificans</name>
    <dbReference type="NCBI Taxonomy" id="2916410"/>
    <lineage>
        <taxon>Bacteria</taxon>
        <taxon>Pseudomonadati</taxon>
        <taxon>Thermodesulfobacteriota</taxon>
        <taxon>Desulfuromonadia</taxon>
        <taxon>Geobacterales</taxon>
        <taxon>Geobacteraceae</taxon>
        <taxon>Trichlorobacter</taxon>
    </lineage>
</organism>
<dbReference type="PROSITE" id="PS50931">
    <property type="entry name" value="HTH_LYSR"/>
    <property type="match status" value="1"/>
</dbReference>
<dbReference type="RefSeq" id="WP_305731836.1">
    <property type="nucleotide sequence ID" value="NZ_OW150024.1"/>
</dbReference>
<dbReference type="InterPro" id="IPR036388">
    <property type="entry name" value="WH-like_DNA-bd_sf"/>
</dbReference>
<keyword evidence="7" id="KW-1185">Reference proteome</keyword>
<evidence type="ECO:0000256" key="4">
    <source>
        <dbReference type="ARBA" id="ARBA00023163"/>
    </source>
</evidence>
<dbReference type="InterPro" id="IPR036390">
    <property type="entry name" value="WH_DNA-bd_sf"/>
</dbReference>
<evidence type="ECO:0000256" key="2">
    <source>
        <dbReference type="ARBA" id="ARBA00023015"/>
    </source>
</evidence>
<dbReference type="InterPro" id="IPR005119">
    <property type="entry name" value="LysR_subst-bd"/>
</dbReference>
<keyword evidence="4" id="KW-0804">Transcription</keyword>
<dbReference type="Proteomes" id="UP001295463">
    <property type="component" value="Chromosome"/>
</dbReference>
<protein>
    <submittedName>
        <fullName evidence="6">HTH lysR-type domain-containing protein</fullName>
    </submittedName>
</protein>
<dbReference type="InterPro" id="IPR000847">
    <property type="entry name" value="LysR_HTH_N"/>
</dbReference>
<dbReference type="NCBIfam" id="NF041036">
    <property type="entry name" value="decaheme_TF"/>
    <property type="match status" value="1"/>
</dbReference>
<evidence type="ECO:0000313" key="6">
    <source>
        <dbReference type="EMBL" id="CAH2030970.1"/>
    </source>
</evidence>
<feature type="domain" description="HTH lysR-type" evidence="5">
    <location>
        <begin position="1"/>
        <end position="58"/>
    </location>
</feature>
<dbReference type="Pfam" id="PF03466">
    <property type="entry name" value="LysR_substrate"/>
    <property type="match status" value="1"/>
</dbReference>
<keyword evidence="3" id="KW-0238">DNA-binding</keyword>
<proteinExistence type="inferred from homology"/>
<dbReference type="PRINTS" id="PR00039">
    <property type="entry name" value="HTHLYSR"/>
</dbReference>
<name>A0ABM9D6X2_9BACT</name>
<keyword evidence="2" id="KW-0805">Transcription regulation</keyword>
<dbReference type="Gene3D" id="3.40.190.290">
    <property type="match status" value="1"/>
</dbReference>
<evidence type="ECO:0000313" key="7">
    <source>
        <dbReference type="Proteomes" id="UP001295463"/>
    </source>
</evidence>
<dbReference type="EMBL" id="OW150024">
    <property type="protein sequence ID" value="CAH2030970.1"/>
    <property type="molecule type" value="Genomic_DNA"/>
</dbReference>
<reference evidence="6 7" key="1">
    <citation type="submission" date="2022-03" db="EMBL/GenBank/DDBJ databases">
        <authorList>
            <person name="Koch H."/>
        </authorList>
    </citation>
    <scope>NUCLEOTIDE SEQUENCE [LARGE SCALE GENOMIC DNA]</scope>
    <source>
        <strain evidence="6 7">G1</strain>
    </source>
</reference>
<comment type="similarity">
    <text evidence="1">Belongs to the LysR transcriptional regulatory family.</text>
</comment>
<dbReference type="Pfam" id="PF00126">
    <property type="entry name" value="HTH_1"/>
    <property type="match status" value="1"/>
</dbReference>
<dbReference type="SUPFAM" id="SSF53850">
    <property type="entry name" value="Periplasmic binding protein-like II"/>
    <property type="match status" value="1"/>
</dbReference>
<dbReference type="CDD" id="cd05466">
    <property type="entry name" value="PBP2_LTTR_substrate"/>
    <property type="match status" value="1"/>
</dbReference>
<dbReference type="PANTHER" id="PTHR30126">
    <property type="entry name" value="HTH-TYPE TRANSCRIPTIONAL REGULATOR"/>
    <property type="match status" value="1"/>
</dbReference>
<dbReference type="SUPFAM" id="SSF46785">
    <property type="entry name" value="Winged helix' DNA-binding domain"/>
    <property type="match status" value="1"/>
</dbReference>
<evidence type="ECO:0000256" key="3">
    <source>
        <dbReference type="ARBA" id="ARBA00023125"/>
    </source>
</evidence>